<evidence type="ECO:0000256" key="2">
    <source>
        <dbReference type="ARBA" id="ARBA00022475"/>
    </source>
</evidence>
<comment type="similarity">
    <text evidence="7 10">Belongs to the fluoride channel Fluc/FEX (TC 1.A.43) family.</text>
</comment>
<dbReference type="RefSeq" id="WP_046442770.1">
    <property type="nucleotide sequence ID" value="NZ_CAUERS010000047.1"/>
</dbReference>
<protein>
    <recommendedName>
        <fullName evidence="10">Fluoride-specific ion channel FluC</fullName>
    </recommendedName>
</protein>
<keyword evidence="10" id="KW-0813">Transport</keyword>
<comment type="caution">
    <text evidence="11">The sequence shown here is derived from an EMBL/GenBank/DDBJ whole genome shotgun (WGS) entry which is preliminary data.</text>
</comment>
<sequence length="121" mass="12852">MMALLIGLGGFAGAVSRYGMNLLTKNISGSFPWGTMLVNIAGSFLIGIIFQLSLQSRIDERITKTLMVGVMGGFTTFSSFSLETLGLLEDGRILFAVINAVISVAACIFAAWLGKTLVRGI</sequence>
<keyword evidence="2 10" id="KW-1003">Cell membrane</keyword>
<feature type="transmembrane region" description="Helical" evidence="10">
    <location>
        <begin position="93"/>
        <end position="113"/>
    </location>
</feature>
<evidence type="ECO:0000256" key="6">
    <source>
        <dbReference type="ARBA" id="ARBA00023303"/>
    </source>
</evidence>
<comment type="subcellular location">
    <subcellularLocation>
        <location evidence="1 10">Cell membrane</location>
        <topology evidence="1 10">Multi-pass membrane protein</topology>
    </subcellularLocation>
</comment>
<evidence type="ECO:0000256" key="7">
    <source>
        <dbReference type="ARBA" id="ARBA00035120"/>
    </source>
</evidence>
<evidence type="ECO:0000313" key="12">
    <source>
        <dbReference type="Proteomes" id="UP000034076"/>
    </source>
</evidence>
<evidence type="ECO:0000256" key="4">
    <source>
        <dbReference type="ARBA" id="ARBA00022989"/>
    </source>
</evidence>
<proteinExistence type="inferred from homology"/>
<dbReference type="GO" id="GO:0140114">
    <property type="term" value="P:cellular detoxification of fluoride"/>
    <property type="evidence" value="ECO:0007669"/>
    <property type="project" value="UniProtKB-UniRule"/>
</dbReference>
<evidence type="ECO:0000313" key="11">
    <source>
        <dbReference type="EMBL" id="KKI51683.1"/>
    </source>
</evidence>
<comment type="catalytic activity">
    <reaction evidence="8">
        <text>fluoride(in) = fluoride(out)</text>
        <dbReference type="Rhea" id="RHEA:76159"/>
        <dbReference type="ChEBI" id="CHEBI:17051"/>
    </reaction>
    <physiologicalReaction direction="left-to-right" evidence="8">
        <dbReference type="Rhea" id="RHEA:76160"/>
    </physiologicalReaction>
</comment>
<reference evidence="11 12" key="1">
    <citation type="submission" date="2015-04" db="EMBL/GenBank/DDBJ databases">
        <title>Draft genome sequence of bacteremic isolate Catabacter hongkongensis type strain HKU16T.</title>
        <authorList>
            <person name="Lau S.K."/>
            <person name="Teng J.L."/>
            <person name="Huang Y."/>
            <person name="Curreem S.O."/>
            <person name="Tsui S.K."/>
            <person name="Woo P.C."/>
        </authorList>
    </citation>
    <scope>NUCLEOTIDE SEQUENCE [LARGE SCALE GENOMIC DNA]</scope>
    <source>
        <strain evidence="11 12">HKU16</strain>
    </source>
</reference>
<dbReference type="Proteomes" id="UP000034076">
    <property type="component" value="Unassembled WGS sequence"/>
</dbReference>
<feature type="binding site" evidence="10">
    <location>
        <position position="75"/>
    </location>
    <ligand>
        <name>Na(+)</name>
        <dbReference type="ChEBI" id="CHEBI:29101"/>
        <note>structural</note>
    </ligand>
</feature>
<keyword evidence="6 10" id="KW-0407">Ion channel</keyword>
<feature type="transmembrane region" description="Helical" evidence="10">
    <location>
        <begin position="66"/>
        <end position="87"/>
    </location>
</feature>
<dbReference type="GO" id="GO:0046872">
    <property type="term" value="F:metal ion binding"/>
    <property type="evidence" value="ECO:0007669"/>
    <property type="project" value="UniProtKB-KW"/>
</dbReference>
<name>A0A0M2NHP3_9FIRM</name>
<keyword evidence="10" id="KW-0479">Metal-binding</keyword>
<evidence type="ECO:0000256" key="3">
    <source>
        <dbReference type="ARBA" id="ARBA00022692"/>
    </source>
</evidence>
<dbReference type="GO" id="GO:0062054">
    <property type="term" value="F:fluoride channel activity"/>
    <property type="evidence" value="ECO:0007669"/>
    <property type="project" value="UniProtKB-UniRule"/>
</dbReference>
<dbReference type="NCBIfam" id="TIGR00494">
    <property type="entry name" value="crcB"/>
    <property type="match status" value="1"/>
</dbReference>
<feature type="binding site" evidence="10">
    <location>
        <position position="72"/>
    </location>
    <ligand>
        <name>Na(+)</name>
        <dbReference type="ChEBI" id="CHEBI:29101"/>
        <note>structural</note>
    </ligand>
</feature>
<evidence type="ECO:0000256" key="9">
    <source>
        <dbReference type="ARBA" id="ARBA00049940"/>
    </source>
</evidence>
<keyword evidence="3 10" id="KW-0812">Transmembrane</keyword>
<keyword evidence="12" id="KW-1185">Reference proteome</keyword>
<evidence type="ECO:0000256" key="8">
    <source>
        <dbReference type="ARBA" id="ARBA00035585"/>
    </source>
</evidence>
<dbReference type="OrthoDB" id="9815830at2"/>
<accession>A0A0M2NHP3</accession>
<dbReference type="PANTHER" id="PTHR28259">
    <property type="entry name" value="FLUORIDE EXPORT PROTEIN 1-RELATED"/>
    <property type="match status" value="1"/>
</dbReference>
<evidence type="ECO:0000256" key="1">
    <source>
        <dbReference type="ARBA" id="ARBA00004651"/>
    </source>
</evidence>
<keyword evidence="4 10" id="KW-1133">Transmembrane helix</keyword>
<evidence type="ECO:0000256" key="5">
    <source>
        <dbReference type="ARBA" id="ARBA00023136"/>
    </source>
</evidence>
<dbReference type="AlphaFoldDB" id="A0A0M2NHP3"/>
<keyword evidence="5 10" id="KW-0472">Membrane</keyword>
<evidence type="ECO:0000256" key="10">
    <source>
        <dbReference type="HAMAP-Rule" id="MF_00454"/>
    </source>
</evidence>
<comment type="function">
    <text evidence="9 10">Fluoride-specific ion channel. Important for reducing fluoride concentration in the cell, thus reducing its toxicity.</text>
</comment>
<comment type="activity regulation">
    <text evidence="10">Na(+) is not transported, but it plays an essential structural role and its presence is essential for fluoride channel function.</text>
</comment>
<dbReference type="PANTHER" id="PTHR28259:SF1">
    <property type="entry name" value="FLUORIDE EXPORT PROTEIN 1-RELATED"/>
    <property type="match status" value="1"/>
</dbReference>
<organism evidence="11 12">
    <name type="scientific">Christensenella hongkongensis</name>
    <dbReference type="NCBI Taxonomy" id="270498"/>
    <lineage>
        <taxon>Bacteria</taxon>
        <taxon>Bacillati</taxon>
        <taxon>Bacillota</taxon>
        <taxon>Clostridia</taxon>
        <taxon>Christensenellales</taxon>
        <taxon>Christensenellaceae</taxon>
        <taxon>Christensenella</taxon>
    </lineage>
</organism>
<gene>
    <name evidence="10" type="primary">fluC</name>
    <name evidence="10" type="synonym">crcB</name>
    <name evidence="11" type="ORF">CHK_0850</name>
</gene>
<dbReference type="PATRIC" id="fig|270498.16.peg.449"/>
<dbReference type="GO" id="GO:0005886">
    <property type="term" value="C:plasma membrane"/>
    <property type="evidence" value="ECO:0007669"/>
    <property type="project" value="UniProtKB-SubCell"/>
</dbReference>
<dbReference type="HAMAP" id="MF_00454">
    <property type="entry name" value="FluC"/>
    <property type="match status" value="1"/>
</dbReference>
<dbReference type="EMBL" id="LAYJ01000068">
    <property type="protein sequence ID" value="KKI51683.1"/>
    <property type="molecule type" value="Genomic_DNA"/>
</dbReference>
<dbReference type="STRING" id="270498.CHK_0850"/>
<feature type="transmembrane region" description="Helical" evidence="10">
    <location>
        <begin position="33"/>
        <end position="54"/>
    </location>
</feature>
<keyword evidence="10" id="KW-0406">Ion transport</keyword>
<dbReference type="InterPro" id="IPR003691">
    <property type="entry name" value="FluC"/>
</dbReference>
<keyword evidence="10" id="KW-0915">Sodium</keyword>
<dbReference type="Pfam" id="PF02537">
    <property type="entry name" value="CRCB"/>
    <property type="match status" value="1"/>
</dbReference>